<evidence type="ECO:0000256" key="2">
    <source>
        <dbReference type="SAM" id="Phobius"/>
    </source>
</evidence>
<dbReference type="PANTHER" id="PTHR14969:SF13">
    <property type="entry name" value="AT30094P"/>
    <property type="match status" value="1"/>
</dbReference>
<dbReference type="STRING" id="42256.RradSPS_0078"/>
<dbReference type="SMART" id="SM00014">
    <property type="entry name" value="acidPPc"/>
    <property type="match status" value="1"/>
</dbReference>
<dbReference type="SUPFAM" id="SSF48317">
    <property type="entry name" value="Acid phosphatase/Vanadium-dependent haloperoxidase"/>
    <property type="match status" value="1"/>
</dbReference>
<protein>
    <submittedName>
        <fullName evidence="4">Membrane-associated phospholipid phosphatase</fullName>
    </submittedName>
    <submittedName>
        <fullName evidence="5">Phosphatase PAP2 family protein</fullName>
    </submittedName>
</protein>
<reference evidence="5" key="2">
    <citation type="submission" date="2023-11" db="EMBL/GenBank/DDBJ databases">
        <title>MicrobeMod: A computational toolkit for identifying prokaryotic methylation and restriction-modification with nanopore sequencing.</title>
        <authorList>
            <person name="Crits-Christoph A."/>
            <person name="Kang S.C."/>
            <person name="Lee H."/>
            <person name="Ostrov N."/>
        </authorList>
    </citation>
    <scope>NUCLEOTIDE SEQUENCE</scope>
    <source>
        <strain evidence="5">ATCC 51242</strain>
    </source>
</reference>
<keyword evidence="2" id="KW-1133">Transmembrane helix</keyword>
<reference evidence="4 6" key="1">
    <citation type="submission" date="2014-03" db="EMBL/GenBank/DDBJ databases">
        <title>Complete genome sequence of the Radio-Resistant Rubrobacter radiotolerans RSPS-4.</title>
        <authorList>
            <person name="Egas C.C."/>
            <person name="Barroso C.C."/>
            <person name="Froufe H.J.C."/>
            <person name="Pacheco J.J."/>
            <person name="Albuquerque L.L."/>
            <person name="da Costa M.M.S."/>
        </authorList>
    </citation>
    <scope>NUCLEOTIDE SEQUENCE [LARGE SCALE GENOMIC DNA]</scope>
    <source>
        <strain evidence="4 6">RSPS-4</strain>
    </source>
</reference>
<name>A0A023WZH0_RUBRA</name>
<dbReference type="KEGG" id="rrd:RradSPS_0078"/>
<keyword evidence="6" id="KW-1185">Reference proteome</keyword>
<feature type="transmembrane region" description="Helical" evidence="2">
    <location>
        <begin position="109"/>
        <end position="129"/>
    </location>
</feature>
<evidence type="ECO:0000259" key="3">
    <source>
        <dbReference type="SMART" id="SM00014"/>
    </source>
</evidence>
<evidence type="ECO:0000313" key="6">
    <source>
        <dbReference type="Proteomes" id="UP000025229"/>
    </source>
</evidence>
<evidence type="ECO:0000256" key="1">
    <source>
        <dbReference type="SAM" id="MobiDB-lite"/>
    </source>
</evidence>
<feature type="region of interest" description="Disordered" evidence="1">
    <location>
        <begin position="1"/>
        <end position="20"/>
    </location>
</feature>
<sequence>MSSLHARNASRESGAISGSRTGATISPRRLLVALASLVCAFAIIALPVALGATGGFDVRALHFIEERFPEALYGFFLFFTTLGYYRVVGALAIVAGAVFLLLGWRLSAAVIVVSSFGGMAATTALKYLFGRARPDFIDSGYMAGWLSFPSGHATMAVGFYGVLAAILFLKLAGPKRWLVLALGAGTALMIGLSRLYLGVHYPSDVLAGYLVSPAVVTLFLLGYASFGGRVGESGGDLREDP</sequence>
<evidence type="ECO:0000313" key="5">
    <source>
        <dbReference type="EMBL" id="MDX5892772.1"/>
    </source>
</evidence>
<dbReference type="Proteomes" id="UP000025229">
    <property type="component" value="Chromosome"/>
</dbReference>
<dbReference type="CDD" id="cd03392">
    <property type="entry name" value="PAP2_like_2"/>
    <property type="match status" value="1"/>
</dbReference>
<proteinExistence type="predicted"/>
<organism evidence="4 6">
    <name type="scientific">Rubrobacter radiotolerans</name>
    <name type="common">Arthrobacter radiotolerans</name>
    <dbReference type="NCBI Taxonomy" id="42256"/>
    <lineage>
        <taxon>Bacteria</taxon>
        <taxon>Bacillati</taxon>
        <taxon>Actinomycetota</taxon>
        <taxon>Rubrobacteria</taxon>
        <taxon>Rubrobacterales</taxon>
        <taxon>Rubrobacteraceae</taxon>
        <taxon>Rubrobacter</taxon>
    </lineage>
</organism>
<dbReference type="OrthoDB" id="5289372at2"/>
<feature type="transmembrane region" description="Helical" evidence="2">
    <location>
        <begin position="72"/>
        <end position="102"/>
    </location>
</feature>
<dbReference type="EMBL" id="CP007514">
    <property type="protein sequence ID" value="AHY45361.1"/>
    <property type="molecule type" value="Genomic_DNA"/>
</dbReference>
<feature type="transmembrane region" description="Helical" evidence="2">
    <location>
        <begin position="30"/>
        <end position="52"/>
    </location>
</feature>
<feature type="transmembrane region" description="Helical" evidence="2">
    <location>
        <begin position="149"/>
        <end position="170"/>
    </location>
</feature>
<dbReference type="InterPro" id="IPR000326">
    <property type="entry name" value="PAP2/HPO"/>
</dbReference>
<gene>
    <name evidence="4" type="ORF">RradSPS_0078</name>
    <name evidence="5" type="ORF">SIL72_01900</name>
</gene>
<keyword evidence="2" id="KW-0812">Transmembrane</keyword>
<dbReference type="Proteomes" id="UP001281130">
    <property type="component" value="Unassembled WGS sequence"/>
</dbReference>
<dbReference type="eggNOG" id="COG0671">
    <property type="taxonomic scope" value="Bacteria"/>
</dbReference>
<dbReference type="PANTHER" id="PTHR14969">
    <property type="entry name" value="SPHINGOSINE-1-PHOSPHATE PHOSPHOHYDROLASE"/>
    <property type="match status" value="1"/>
</dbReference>
<dbReference type="Gene3D" id="1.20.144.10">
    <property type="entry name" value="Phosphatidic acid phosphatase type 2/haloperoxidase"/>
    <property type="match status" value="2"/>
</dbReference>
<feature type="transmembrane region" description="Helical" evidence="2">
    <location>
        <begin position="177"/>
        <end position="199"/>
    </location>
</feature>
<dbReference type="Pfam" id="PF01569">
    <property type="entry name" value="PAP2"/>
    <property type="match status" value="1"/>
</dbReference>
<dbReference type="AlphaFoldDB" id="A0A023WZH0"/>
<dbReference type="InterPro" id="IPR036938">
    <property type="entry name" value="PAP2/HPO_sf"/>
</dbReference>
<feature type="transmembrane region" description="Helical" evidence="2">
    <location>
        <begin position="205"/>
        <end position="226"/>
    </location>
</feature>
<dbReference type="RefSeq" id="WP_051589152.1">
    <property type="nucleotide sequence ID" value="NZ_CP007514.1"/>
</dbReference>
<dbReference type="HOGENOM" id="CLU_072573_3_0_11"/>
<accession>A0A023WZH0</accession>
<evidence type="ECO:0000313" key="4">
    <source>
        <dbReference type="EMBL" id="AHY45361.1"/>
    </source>
</evidence>
<dbReference type="EMBL" id="JAWXXX010000001">
    <property type="protein sequence ID" value="MDX5892772.1"/>
    <property type="molecule type" value="Genomic_DNA"/>
</dbReference>
<keyword evidence="2" id="KW-0472">Membrane</keyword>
<feature type="domain" description="Phosphatidic acid phosphatase type 2/haloperoxidase" evidence="3">
    <location>
        <begin position="104"/>
        <end position="220"/>
    </location>
</feature>